<organism evidence="1">
    <name type="scientific">Cyprideis torosa</name>
    <dbReference type="NCBI Taxonomy" id="163714"/>
    <lineage>
        <taxon>Eukaryota</taxon>
        <taxon>Metazoa</taxon>
        <taxon>Ecdysozoa</taxon>
        <taxon>Arthropoda</taxon>
        <taxon>Crustacea</taxon>
        <taxon>Oligostraca</taxon>
        <taxon>Ostracoda</taxon>
        <taxon>Podocopa</taxon>
        <taxon>Podocopida</taxon>
        <taxon>Cytherocopina</taxon>
        <taxon>Cytheroidea</taxon>
        <taxon>Cytherideidae</taxon>
        <taxon>Cyprideis</taxon>
    </lineage>
</organism>
<name>A0A7R8W889_9CRUS</name>
<accession>A0A7R8W889</accession>
<dbReference type="EMBL" id="OB660412">
    <property type="protein sequence ID" value="CAD7224653.1"/>
    <property type="molecule type" value="Genomic_DNA"/>
</dbReference>
<sequence>MKTTPAPEREGDFVPPRGSEEWSWWLQLPPNDDVAGRGQLWSRALSGTIESEKEFIRLADQFEKGDETPSEAQLPKKNVREERKRCECQPIASLDPEMIGTLPSIVASSAITVAMRGLALHLKVSPGVTSSDPVACLASIVQLPERKQLESTVSHVEGLIARRLAGVTSPTGVEGPASPRALPQKGSGNGEAPEPSLCHGKHNLPDTPTDVTEVEF</sequence>
<proteinExistence type="predicted"/>
<evidence type="ECO:0000313" key="1">
    <source>
        <dbReference type="EMBL" id="CAD7224653.1"/>
    </source>
</evidence>
<reference evidence="1" key="1">
    <citation type="submission" date="2020-11" db="EMBL/GenBank/DDBJ databases">
        <authorList>
            <person name="Tran Van P."/>
        </authorList>
    </citation>
    <scope>NUCLEOTIDE SEQUENCE</scope>
</reference>
<dbReference type="AlphaFoldDB" id="A0A7R8W889"/>
<gene>
    <name evidence="1" type="ORF">CTOB1V02_LOCUS2608</name>
</gene>
<protein>
    <submittedName>
        <fullName evidence="1">Uncharacterized protein</fullName>
    </submittedName>
</protein>